<dbReference type="AlphaFoldDB" id="A0A397G613"/>
<comment type="caution">
    <text evidence="1">The sequence shown here is derived from an EMBL/GenBank/DDBJ whole genome shotgun (WGS) entry which is preliminary data.</text>
</comment>
<proteinExistence type="predicted"/>
<dbReference type="Proteomes" id="UP000266861">
    <property type="component" value="Unassembled WGS sequence"/>
</dbReference>
<gene>
    <name evidence="1" type="ORF">Glove_620g6</name>
</gene>
<reference evidence="1 2" key="1">
    <citation type="submission" date="2018-08" db="EMBL/GenBank/DDBJ databases">
        <title>Genome and evolution of the arbuscular mycorrhizal fungus Diversispora epigaea (formerly Glomus versiforme) and its bacterial endosymbionts.</title>
        <authorList>
            <person name="Sun X."/>
            <person name="Fei Z."/>
            <person name="Harrison M."/>
        </authorList>
    </citation>
    <scope>NUCLEOTIDE SEQUENCE [LARGE SCALE GENOMIC DNA]</scope>
    <source>
        <strain evidence="1 2">IT104</strain>
    </source>
</reference>
<name>A0A397G613_9GLOM</name>
<dbReference type="EMBL" id="PQFF01000514">
    <property type="protein sequence ID" value="RHZ46481.1"/>
    <property type="molecule type" value="Genomic_DNA"/>
</dbReference>
<dbReference type="OrthoDB" id="2384285at2759"/>
<evidence type="ECO:0000313" key="2">
    <source>
        <dbReference type="Proteomes" id="UP000266861"/>
    </source>
</evidence>
<accession>A0A397G613</accession>
<protein>
    <submittedName>
        <fullName evidence="1">Uncharacterized protein</fullName>
    </submittedName>
</protein>
<keyword evidence="2" id="KW-1185">Reference proteome</keyword>
<sequence length="127" mass="14581">MLCICPTELISLRITDNGITGYTKNRRQEDIPRDFKSMEKDPERAKELLTWIQNAISSGRMDNLGAVYDVMVHEANNLAYAMTITGQCLRHSPNNNTSLAQNYVIVNYRKLGQTPKQARPFRLYDQD</sequence>
<organism evidence="1 2">
    <name type="scientific">Diversispora epigaea</name>
    <dbReference type="NCBI Taxonomy" id="1348612"/>
    <lineage>
        <taxon>Eukaryota</taxon>
        <taxon>Fungi</taxon>
        <taxon>Fungi incertae sedis</taxon>
        <taxon>Mucoromycota</taxon>
        <taxon>Glomeromycotina</taxon>
        <taxon>Glomeromycetes</taxon>
        <taxon>Diversisporales</taxon>
        <taxon>Diversisporaceae</taxon>
        <taxon>Diversispora</taxon>
    </lineage>
</organism>
<evidence type="ECO:0000313" key="1">
    <source>
        <dbReference type="EMBL" id="RHZ46481.1"/>
    </source>
</evidence>